<accession>A0A7S2GMS4</accession>
<evidence type="ECO:0000256" key="2">
    <source>
        <dbReference type="SAM" id="MobiDB-lite"/>
    </source>
</evidence>
<evidence type="ECO:0000256" key="1">
    <source>
        <dbReference type="SAM" id="Coils"/>
    </source>
</evidence>
<gene>
    <name evidence="3" type="ORF">CBRE1094_LOCUS18356</name>
</gene>
<name>A0A7S2GMS4_9EUKA</name>
<keyword evidence="1" id="KW-0175">Coiled coil</keyword>
<dbReference type="EMBL" id="HBGU01033619">
    <property type="protein sequence ID" value="CAD9457446.1"/>
    <property type="molecule type" value="Transcribed_RNA"/>
</dbReference>
<feature type="coiled-coil region" evidence="1">
    <location>
        <begin position="130"/>
        <end position="164"/>
    </location>
</feature>
<organism evidence="3">
    <name type="scientific">Haptolina brevifila</name>
    <dbReference type="NCBI Taxonomy" id="156173"/>
    <lineage>
        <taxon>Eukaryota</taxon>
        <taxon>Haptista</taxon>
        <taxon>Haptophyta</taxon>
        <taxon>Prymnesiophyceae</taxon>
        <taxon>Prymnesiales</taxon>
        <taxon>Prymnesiaceae</taxon>
        <taxon>Haptolina</taxon>
    </lineage>
</organism>
<dbReference type="AlphaFoldDB" id="A0A7S2GMS4"/>
<feature type="compositionally biased region" description="Basic and acidic residues" evidence="2">
    <location>
        <begin position="192"/>
        <end position="206"/>
    </location>
</feature>
<protein>
    <submittedName>
        <fullName evidence="3">Uncharacterized protein</fullName>
    </submittedName>
</protein>
<sequence length="279" mass="30565">MPPLNIAPAAAWVTRKAMEQSKDRDKQTCMSLALFIKGLAIRSTEEEEALKEAHVYARKKGPNAAMKRAAAERRAEEERERRYLEATGSGALSIEVSKRAKAVALMQQASRQRREKSSRRDAQLAEQARIEQEERVLSQHMQQIEDIEQKLEAQQSRVLMLAGEALAMEEASSAQEEETEQADQAAAGTSFEPRRGLGMKLRDGRKTTPARVRRMALSSDELGVPNLNLEKALARARAKDKLRGNKQPSATSTASVIGSAEGAASSALNEGDAETMPPG</sequence>
<feature type="region of interest" description="Disordered" evidence="2">
    <location>
        <begin position="107"/>
        <end position="127"/>
    </location>
</feature>
<feature type="region of interest" description="Disordered" evidence="2">
    <location>
        <begin position="167"/>
        <end position="279"/>
    </location>
</feature>
<feature type="compositionally biased region" description="Polar residues" evidence="2">
    <location>
        <begin position="246"/>
        <end position="256"/>
    </location>
</feature>
<reference evidence="3" key="1">
    <citation type="submission" date="2021-01" db="EMBL/GenBank/DDBJ databases">
        <authorList>
            <person name="Corre E."/>
            <person name="Pelletier E."/>
            <person name="Niang G."/>
            <person name="Scheremetjew M."/>
            <person name="Finn R."/>
            <person name="Kale V."/>
            <person name="Holt S."/>
            <person name="Cochrane G."/>
            <person name="Meng A."/>
            <person name="Brown T."/>
            <person name="Cohen L."/>
        </authorList>
    </citation>
    <scope>NUCLEOTIDE SEQUENCE</scope>
    <source>
        <strain evidence="3">UTEX LB 985</strain>
    </source>
</reference>
<proteinExistence type="predicted"/>
<evidence type="ECO:0000313" key="3">
    <source>
        <dbReference type="EMBL" id="CAD9457446.1"/>
    </source>
</evidence>
<feature type="compositionally biased region" description="Basic and acidic residues" evidence="2">
    <location>
        <begin position="118"/>
        <end position="127"/>
    </location>
</feature>